<feature type="domain" description="Polyphosphate kinase-2-related" evidence="6">
    <location>
        <begin position="71"/>
        <end position="296"/>
    </location>
</feature>
<dbReference type="GO" id="GO:0006793">
    <property type="term" value="P:phosphorus metabolic process"/>
    <property type="evidence" value="ECO:0007669"/>
    <property type="project" value="InterPro"/>
</dbReference>
<evidence type="ECO:0000259" key="6">
    <source>
        <dbReference type="Pfam" id="PF03976"/>
    </source>
</evidence>
<dbReference type="InterPro" id="IPR022486">
    <property type="entry name" value="PPK2_PA0141"/>
</dbReference>
<dbReference type="InterPro" id="IPR027417">
    <property type="entry name" value="P-loop_NTPase"/>
</dbReference>
<dbReference type="Pfam" id="PF03976">
    <property type="entry name" value="PPK2"/>
    <property type="match status" value="1"/>
</dbReference>
<evidence type="ECO:0000313" key="7">
    <source>
        <dbReference type="EMBL" id="NHN56286.1"/>
    </source>
</evidence>
<dbReference type="Proteomes" id="UP000744769">
    <property type="component" value="Unassembled WGS sequence"/>
</dbReference>
<evidence type="ECO:0000313" key="8">
    <source>
        <dbReference type="Proteomes" id="UP000744769"/>
    </source>
</evidence>
<dbReference type="GO" id="GO:0008976">
    <property type="term" value="F:polyphosphate kinase activity"/>
    <property type="evidence" value="ECO:0007669"/>
    <property type="project" value="UniProtKB-UniRule"/>
</dbReference>
<protein>
    <recommendedName>
        <fullName evidence="4">ADP/GDP-polyphosphate phosphotransferase</fullName>
        <ecNumber evidence="4">2.7.4.-</ecNumber>
    </recommendedName>
    <alternativeName>
        <fullName evidence="4">Polyphosphate kinase PPK2</fullName>
    </alternativeName>
</protein>
<evidence type="ECO:0000256" key="2">
    <source>
        <dbReference type="ARBA" id="ARBA00022679"/>
    </source>
</evidence>
<comment type="caution">
    <text evidence="7">The sequence shown here is derived from an EMBL/GenBank/DDBJ whole genome shotgun (WGS) entry which is preliminary data.</text>
</comment>
<feature type="region of interest" description="Disordered" evidence="5">
    <location>
        <begin position="1"/>
        <end position="51"/>
    </location>
</feature>
<reference evidence="7" key="1">
    <citation type="submission" date="2020-03" db="EMBL/GenBank/DDBJ databases">
        <title>Draft sequencing of Calidifontibacter sp. DB0510.</title>
        <authorList>
            <person name="Kim D.-U."/>
        </authorList>
    </citation>
    <scope>NUCLEOTIDE SEQUENCE</scope>
    <source>
        <strain evidence="7">DB0510</strain>
    </source>
</reference>
<dbReference type="InterPro" id="IPR022488">
    <property type="entry name" value="PPK2-related"/>
</dbReference>
<dbReference type="NCBIfam" id="TIGR03707">
    <property type="entry name" value="PPK2_P_aer"/>
    <property type="match status" value="1"/>
</dbReference>
<dbReference type="EMBL" id="JAAOIV010000007">
    <property type="protein sequence ID" value="NHN56286.1"/>
    <property type="molecule type" value="Genomic_DNA"/>
</dbReference>
<comment type="function">
    <text evidence="4">Uses inorganic polyphosphate (polyP) as a donor to convert GDP to GTP or ADP to ATP.</text>
</comment>
<keyword evidence="2 4" id="KW-0808">Transferase</keyword>
<proteinExistence type="inferred from homology"/>
<organism evidence="7 8">
    <name type="scientific">Metallococcus carri</name>
    <dbReference type="NCBI Taxonomy" id="1656884"/>
    <lineage>
        <taxon>Bacteria</taxon>
        <taxon>Bacillati</taxon>
        <taxon>Actinomycetota</taxon>
        <taxon>Actinomycetes</taxon>
        <taxon>Micrococcales</taxon>
        <taxon>Dermacoccaceae</taxon>
        <taxon>Metallococcus</taxon>
    </lineage>
</organism>
<dbReference type="PANTHER" id="PTHR34383:SF1">
    <property type="entry name" value="ADP-POLYPHOSPHATE PHOSPHOTRANSFERASE"/>
    <property type="match status" value="1"/>
</dbReference>
<feature type="compositionally biased region" description="Low complexity" evidence="5">
    <location>
        <begin position="12"/>
        <end position="28"/>
    </location>
</feature>
<gene>
    <name evidence="7" type="primary">ppk2</name>
    <name evidence="7" type="ORF">G9U51_10915</name>
</gene>
<keyword evidence="3 4" id="KW-0418">Kinase</keyword>
<comment type="similarity">
    <text evidence="1 4">Belongs to the polyphosphate kinase 2 (PPK2) family. Class I subfamily.</text>
</comment>
<keyword evidence="8" id="KW-1185">Reference proteome</keyword>
<dbReference type="Gene3D" id="3.40.50.300">
    <property type="entry name" value="P-loop containing nucleotide triphosphate hydrolases"/>
    <property type="match status" value="1"/>
</dbReference>
<accession>A0A967B017</accession>
<sequence>MASSKPTQKSPATTKTTKATKATNAGKAAAKRGGAKHERKPTGLEPKVAPLLAPDAPTDTWKVGYPYDQKMSRHEYERIKRDLQIEMLKMQAWVKAGGHKIVVICEGRDAAGKGGAIKRFTEHLNPRGARVVALEKPTERERTEWYFQRYVVHLPAGGEIVFFDRSWYNRAGVEKVMGYVSPEAYDEFMRSCPEFEELLVRGGIKLIKFWFSVGQQEQLTRFERRRVDPVKQWKLSPTDLASLDKFDAYTEAKEAMFAATDTSWAPWTVIKSNDKKRGRLEAMRYLLSSLDYTNKDSAIVGVPDPLIVGSAKQILVEGESGFQGGYRAGR</sequence>
<dbReference type="EC" id="2.7.4.-" evidence="4"/>
<feature type="compositionally biased region" description="Polar residues" evidence="5">
    <location>
        <begin position="1"/>
        <end position="11"/>
    </location>
</feature>
<comment type="subunit">
    <text evidence="4">Homotetramer.</text>
</comment>
<dbReference type="RefSeq" id="WP_166196891.1">
    <property type="nucleotide sequence ID" value="NZ_JAAOIV010000007.1"/>
</dbReference>
<evidence type="ECO:0000256" key="4">
    <source>
        <dbReference type="RuleBase" id="RU369062"/>
    </source>
</evidence>
<dbReference type="AlphaFoldDB" id="A0A967B017"/>
<evidence type="ECO:0000256" key="5">
    <source>
        <dbReference type="SAM" id="MobiDB-lite"/>
    </source>
</evidence>
<evidence type="ECO:0000256" key="1">
    <source>
        <dbReference type="ARBA" id="ARBA00009924"/>
    </source>
</evidence>
<dbReference type="PANTHER" id="PTHR34383">
    <property type="entry name" value="POLYPHOSPHATE:AMP PHOSPHOTRANSFERASE-RELATED"/>
    <property type="match status" value="1"/>
</dbReference>
<name>A0A967B017_9MICO</name>
<dbReference type="SUPFAM" id="SSF52540">
    <property type="entry name" value="P-loop containing nucleoside triphosphate hydrolases"/>
    <property type="match status" value="1"/>
</dbReference>
<feature type="compositionally biased region" description="Basic residues" evidence="5">
    <location>
        <begin position="29"/>
        <end position="39"/>
    </location>
</feature>
<evidence type="ECO:0000256" key="3">
    <source>
        <dbReference type="ARBA" id="ARBA00022777"/>
    </source>
</evidence>